<evidence type="ECO:0000313" key="2">
    <source>
        <dbReference type="EMBL" id="CAA0089932.1"/>
    </source>
</evidence>
<dbReference type="Pfam" id="PF08666">
    <property type="entry name" value="SAF"/>
    <property type="match status" value="1"/>
</dbReference>
<accession>A0A5S9NJF4</accession>
<keyword evidence="3" id="KW-1185">Reference proteome</keyword>
<evidence type="ECO:0000313" key="3">
    <source>
        <dbReference type="Proteomes" id="UP000433050"/>
    </source>
</evidence>
<dbReference type="Proteomes" id="UP000433050">
    <property type="component" value="Unassembled WGS sequence"/>
</dbReference>
<organism evidence="2 3">
    <name type="scientific">Starkeya nomas</name>
    <dbReference type="NCBI Taxonomy" id="2666134"/>
    <lineage>
        <taxon>Bacteria</taxon>
        <taxon>Pseudomonadati</taxon>
        <taxon>Pseudomonadota</taxon>
        <taxon>Alphaproteobacteria</taxon>
        <taxon>Hyphomicrobiales</taxon>
        <taxon>Xanthobacteraceae</taxon>
        <taxon>Starkeya</taxon>
    </lineage>
</organism>
<sequence>MLGLPRHLLGLEAATTVFEAALLGVSSGADVPRPVADLTGQADADLPAGTLLLAQGHHHTITNVSARMTPPAGLNDEAPIPYYLVSGRKLKRDVRAGQPILCGDVDLDTQCELYLLRKAQDAVTGW</sequence>
<reference evidence="2 3" key="1">
    <citation type="submission" date="2019-12" db="EMBL/GenBank/DDBJ databases">
        <authorList>
            <person name="Reyes-Prieto M."/>
        </authorList>
    </citation>
    <scope>NUCLEOTIDE SEQUENCE [LARGE SCALE GENOMIC DNA]</scope>
    <source>
        <strain evidence="2">HF14-78462</strain>
    </source>
</reference>
<evidence type="ECO:0000259" key="1">
    <source>
        <dbReference type="Pfam" id="PF08666"/>
    </source>
</evidence>
<dbReference type="InterPro" id="IPR013974">
    <property type="entry name" value="SAF"/>
</dbReference>
<gene>
    <name evidence="2" type="ORF">STARVERO_01050</name>
</gene>
<name>A0A5S9NJF4_9HYPH</name>
<dbReference type="EMBL" id="CACSAS010000001">
    <property type="protein sequence ID" value="CAA0089932.1"/>
    <property type="molecule type" value="Genomic_DNA"/>
</dbReference>
<feature type="domain" description="SAF" evidence="1">
    <location>
        <begin position="43"/>
        <end position="101"/>
    </location>
</feature>
<protein>
    <recommendedName>
        <fullName evidence="1">SAF domain-containing protein</fullName>
    </recommendedName>
</protein>
<dbReference type="AlphaFoldDB" id="A0A5S9NJF4"/>
<proteinExistence type="predicted"/>